<evidence type="ECO:0000256" key="4">
    <source>
        <dbReference type="SAM" id="SignalP"/>
    </source>
</evidence>
<gene>
    <name evidence="6" type="ORF">GCM10010531_42910</name>
</gene>
<dbReference type="Pfam" id="PF02630">
    <property type="entry name" value="SCO1-SenC"/>
    <property type="match status" value="1"/>
</dbReference>
<dbReference type="RefSeq" id="WP_344691196.1">
    <property type="nucleotide sequence ID" value="NZ_BAAAVV010000018.1"/>
</dbReference>
<evidence type="ECO:0000259" key="5">
    <source>
        <dbReference type="PROSITE" id="PS51352"/>
    </source>
</evidence>
<name>A0ABP6PRB1_9ACTN</name>
<proteinExistence type="inferred from homology"/>
<dbReference type="Gene3D" id="3.40.30.10">
    <property type="entry name" value="Glutaredoxin"/>
    <property type="match status" value="1"/>
</dbReference>
<keyword evidence="4" id="KW-0732">Signal</keyword>
<feature type="chain" id="PRO_5046414398" evidence="4">
    <location>
        <begin position="26"/>
        <end position="230"/>
    </location>
</feature>
<dbReference type="PROSITE" id="PS51257">
    <property type="entry name" value="PROKAR_LIPOPROTEIN"/>
    <property type="match status" value="1"/>
</dbReference>
<dbReference type="PROSITE" id="PS51352">
    <property type="entry name" value="THIOREDOXIN_2"/>
    <property type="match status" value="1"/>
</dbReference>
<protein>
    <submittedName>
        <fullName evidence="6">SCO family protein</fullName>
    </submittedName>
</protein>
<organism evidence="6 7">
    <name type="scientific">Blastococcus jejuensis</name>
    <dbReference type="NCBI Taxonomy" id="351224"/>
    <lineage>
        <taxon>Bacteria</taxon>
        <taxon>Bacillati</taxon>
        <taxon>Actinomycetota</taxon>
        <taxon>Actinomycetes</taxon>
        <taxon>Geodermatophilales</taxon>
        <taxon>Geodermatophilaceae</taxon>
        <taxon>Blastococcus</taxon>
    </lineage>
</organism>
<dbReference type="EMBL" id="BAAAVV010000018">
    <property type="protein sequence ID" value="GAA3184078.1"/>
    <property type="molecule type" value="Genomic_DNA"/>
</dbReference>
<reference evidence="7" key="1">
    <citation type="journal article" date="2019" name="Int. J. Syst. Evol. Microbiol.">
        <title>The Global Catalogue of Microorganisms (GCM) 10K type strain sequencing project: providing services to taxonomists for standard genome sequencing and annotation.</title>
        <authorList>
            <consortium name="The Broad Institute Genomics Platform"/>
            <consortium name="The Broad Institute Genome Sequencing Center for Infectious Disease"/>
            <person name="Wu L."/>
            <person name="Ma J."/>
        </authorList>
    </citation>
    <scope>NUCLEOTIDE SEQUENCE [LARGE SCALE GENOMIC DNA]</scope>
    <source>
        <strain evidence="7">JCM 15614</strain>
    </source>
</reference>
<evidence type="ECO:0000313" key="7">
    <source>
        <dbReference type="Proteomes" id="UP001499924"/>
    </source>
</evidence>
<keyword evidence="2" id="KW-0186">Copper</keyword>
<dbReference type="CDD" id="cd02968">
    <property type="entry name" value="SCO"/>
    <property type="match status" value="1"/>
</dbReference>
<feature type="signal peptide" evidence="4">
    <location>
        <begin position="1"/>
        <end position="25"/>
    </location>
</feature>
<dbReference type="PANTHER" id="PTHR12151:SF25">
    <property type="entry name" value="LINALOOL DEHYDRATASE_ISOMERASE DOMAIN-CONTAINING PROTEIN"/>
    <property type="match status" value="1"/>
</dbReference>
<dbReference type="SUPFAM" id="SSF52833">
    <property type="entry name" value="Thioredoxin-like"/>
    <property type="match status" value="1"/>
</dbReference>
<evidence type="ECO:0000256" key="3">
    <source>
        <dbReference type="SAM" id="MobiDB-lite"/>
    </source>
</evidence>
<evidence type="ECO:0000256" key="2">
    <source>
        <dbReference type="ARBA" id="ARBA00023008"/>
    </source>
</evidence>
<comment type="similarity">
    <text evidence="1">Belongs to the SCO1/2 family.</text>
</comment>
<evidence type="ECO:0000313" key="6">
    <source>
        <dbReference type="EMBL" id="GAA3184078.1"/>
    </source>
</evidence>
<dbReference type="PANTHER" id="PTHR12151">
    <property type="entry name" value="ELECTRON TRANSPORT PROTIN SCO1/SENC FAMILY MEMBER"/>
    <property type="match status" value="1"/>
</dbReference>
<comment type="caution">
    <text evidence="6">The sequence shown here is derived from an EMBL/GenBank/DDBJ whole genome shotgun (WGS) entry which is preliminary data.</text>
</comment>
<feature type="region of interest" description="Disordered" evidence="3">
    <location>
        <begin position="33"/>
        <end position="58"/>
    </location>
</feature>
<dbReference type="InterPro" id="IPR003782">
    <property type="entry name" value="SCO1/SenC"/>
</dbReference>
<dbReference type="InterPro" id="IPR036249">
    <property type="entry name" value="Thioredoxin-like_sf"/>
</dbReference>
<dbReference type="Proteomes" id="UP001499924">
    <property type="component" value="Unassembled WGS sequence"/>
</dbReference>
<evidence type="ECO:0000256" key="1">
    <source>
        <dbReference type="ARBA" id="ARBA00010996"/>
    </source>
</evidence>
<keyword evidence="7" id="KW-1185">Reference proteome</keyword>
<accession>A0ABP6PRB1</accession>
<sequence length="230" mass="23864">MTAAARSRRRPALPALILAAGLALAGCGDPAAAEGDPAAVQGDEGHDHGSGPATVEGADDRYAGLDLSEPYRRPSFTLTDTTGASFDFTDRTQGRPTLLFFGYTNCPDVCPATMADVAVAMRGMDPAVAEQVQVVFVTTDPAFDTPAVLGEYLDRFDADLPSQFIGLTGDQELIDQAQLSAGVPLAEDDGRLHSSLLLLYGSDDAAQVAFDAGNTAKDIAADLELVVSGS</sequence>
<feature type="domain" description="Thioredoxin" evidence="5">
    <location>
        <begin position="67"/>
        <end position="218"/>
    </location>
</feature>
<dbReference type="InterPro" id="IPR013766">
    <property type="entry name" value="Thioredoxin_domain"/>
</dbReference>